<keyword evidence="4 10" id="KW-0698">rRNA processing</keyword>
<dbReference type="InterPro" id="IPR029028">
    <property type="entry name" value="Alpha/beta_knot_MTases"/>
</dbReference>
<evidence type="ECO:0000256" key="7">
    <source>
        <dbReference type="ARBA" id="ARBA00022691"/>
    </source>
</evidence>
<evidence type="ECO:0000256" key="2">
    <source>
        <dbReference type="ARBA" id="ARBA00005528"/>
    </source>
</evidence>
<feature type="domain" description="Ribosomal RNA small subunit methyltransferase E methyltransferase" evidence="11">
    <location>
        <begin position="81"/>
        <end position="227"/>
    </location>
</feature>
<dbReference type="PANTHER" id="PTHR30027:SF3">
    <property type="entry name" value="16S RRNA (URACIL(1498)-N(3))-METHYLTRANSFERASE"/>
    <property type="match status" value="1"/>
</dbReference>
<sequence length="229" mass="26305">MDVVFLMIFIYEENAGKERFTIKGELHKYLVKVRRHKEGDTLGFRRKEAPEMLYLYKVVSVDPRSLEVAYLGEEINEVKAKKELHIGWCVIDSKSVEKVLPSLNEIGVEKITFIYCNRSQKNFKADFKRYERIIEASNQQCGRSDFMEFATAKNLQEFLSENPDTKVFDFCDNVLEDDADISTVLIGCEGGFSPEEREFLSGYDVFRLDTPLVLRSESAALAVASKILL</sequence>
<evidence type="ECO:0000256" key="8">
    <source>
        <dbReference type="ARBA" id="ARBA00025699"/>
    </source>
</evidence>
<dbReference type="EMBL" id="CP041165">
    <property type="protein sequence ID" value="QOP42053.1"/>
    <property type="molecule type" value="Genomic_DNA"/>
</dbReference>
<dbReference type="InterPro" id="IPR006700">
    <property type="entry name" value="RsmE"/>
</dbReference>
<dbReference type="Proteomes" id="UP000593910">
    <property type="component" value="Chromosome"/>
</dbReference>
<evidence type="ECO:0000256" key="10">
    <source>
        <dbReference type="PIRNR" id="PIRNR015601"/>
    </source>
</evidence>
<organism evidence="12 13">
    <name type="scientific">Sulfurimonas marina</name>
    <dbReference type="NCBI Taxonomy" id="2590551"/>
    <lineage>
        <taxon>Bacteria</taxon>
        <taxon>Pseudomonadati</taxon>
        <taxon>Campylobacterota</taxon>
        <taxon>Epsilonproteobacteria</taxon>
        <taxon>Campylobacterales</taxon>
        <taxon>Sulfurimonadaceae</taxon>
        <taxon>Sulfurimonas</taxon>
    </lineage>
</organism>
<dbReference type="GO" id="GO:0070042">
    <property type="term" value="F:rRNA (uridine-N3-)-methyltransferase activity"/>
    <property type="evidence" value="ECO:0007669"/>
    <property type="project" value="TreeGrafter"/>
</dbReference>
<gene>
    <name evidence="12" type="ORF">FJR03_10025</name>
</gene>
<name>A0A7M1AX77_9BACT</name>
<keyword evidence="3 10" id="KW-0963">Cytoplasm</keyword>
<keyword evidence="5 10" id="KW-0489">Methyltransferase</keyword>
<dbReference type="InterPro" id="IPR046886">
    <property type="entry name" value="RsmE_MTase_dom"/>
</dbReference>
<evidence type="ECO:0000256" key="9">
    <source>
        <dbReference type="ARBA" id="ARBA00047944"/>
    </source>
</evidence>
<evidence type="ECO:0000313" key="13">
    <source>
        <dbReference type="Proteomes" id="UP000593910"/>
    </source>
</evidence>
<dbReference type="EC" id="2.1.1.193" evidence="10"/>
<dbReference type="SUPFAM" id="SSF75217">
    <property type="entry name" value="alpha/beta knot"/>
    <property type="match status" value="1"/>
</dbReference>
<dbReference type="Gene3D" id="3.40.1280.10">
    <property type="match status" value="1"/>
</dbReference>
<comment type="similarity">
    <text evidence="2 10">Belongs to the RNA methyltransferase RsmE family.</text>
</comment>
<dbReference type="NCBIfam" id="TIGR00046">
    <property type="entry name" value="RsmE family RNA methyltransferase"/>
    <property type="match status" value="1"/>
</dbReference>
<keyword evidence="7 10" id="KW-0949">S-adenosyl-L-methionine</keyword>
<evidence type="ECO:0000256" key="6">
    <source>
        <dbReference type="ARBA" id="ARBA00022679"/>
    </source>
</evidence>
<comment type="catalytic activity">
    <reaction evidence="9 10">
        <text>uridine(1498) in 16S rRNA + S-adenosyl-L-methionine = N(3)-methyluridine(1498) in 16S rRNA + S-adenosyl-L-homocysteine + H(+)</text>
        <dbReference type="Rhea" id="RHEA:42920"/>
        <dbReference type="Rhea" id="RHEA-COMP:10283"/>
        <dbReference type="Rhea" id="RHEA-COMP:10284"/>
        <dbReference type="ChEBI" id="CHEBI:15378"/>
        <dbReference type="ChEBI" id="CHEBI:57856"/>
        <dbReference type="ChEBI" id="CHEBI:59789"/>
        <dbReference type="ChEBI" id="CHEBI:65315"/>
        <dbReference type="ChEBI" id="CHEBI:74502"/>
        <dbReference type="EC" id="2.1.1.193"/>
    </reaction>
</comment>
<keyword evidence="13" id="KW-1185">Reference proteome</keyword>
<evidence type="ECO:0000256" key="4">
    <source>
        <dbReference type="ARBA" id="ARBA00022552"/>
    </source>
</evidence>
<dbReference type="NCBIfam" id="NF008695">
    <property type="entry name" value="PRK11713.3-3"/>
    <property type="match status" value="1"/>
</dbReference>
<dbReference type="GO" id="GO:0005737">
    <property type="term" value="C:cytoplasm"/>
    <property type="evidence" value="ECO:0007669"/>
    <property type="project" value="UniProtKB-SubCell"/>
</dbReference>
<dbReference type="PIRSF" id="PIRSF015601">
    <property type="entry name" value="MTase_slr0722"/>
    <property type="match status" value="1"/>
</dbReference>
<dbReference type="AlphaFoldDB" id="A0A7M1AX77"/>
<comment type="subcellular location">
    <subcellularLocation>
        <location evidence="1 10">Cytoplasm</location>
    </subcellularLocation>
</comment>
<evidence type="ECO:0000256" key="1">
    <source>
        <dbReference type="ARBA" id="ARBA00004496"/>
    </source>
</evidence>
<reference evidence="12 13" key="1">
    <citation type="submission" date="2019-06" db="EMBL/GenBank/DDBJ databases">
        <title>Sulfurimonas gotlandica sp. nov., a chemoautotrophic and psychrotolerant epsilonproteobacterium isolated from a pelagic redoxcline, and an emended description of the genus Sulfurimonas.</title>
        <authorList>
            <person name="Wang S."/>
            <person name="Jiang L."/>
            <person name="Shao Z."/>
        </authorList>
    </citation>
    <scope>NUCLEOTIDE SEQUENCE [LARGE SCALE GENOMIC DNA]</scope>
    <source>
        <strain evidence="12 13">B2</strain>
    </source>
</reference>
<evidence type="ECO:0000259" key="11">
    <source>
        <dbReference type="Pfam" id="PF04452"/>
    </source>
</evidence>
<comment type="function">
    <text evidence="8 10">Specifically methylates the N3 position of the uracil ring of uridine 1498 (m3U1498) in 16S rRNA. Acts on the fully assembled 30S ribosomal subunit.</text>
</comment>
<dbReference type="InterPro" id="IPR029026">
    <property type="entry name" value="tRNA_m1G_MTases_N"/>
</dbReference>
<accession>A0A7M1AX77</accession>
<keyword evidence="6 10" id="KW-0808">Transferase</keyword>
<evidence type="ECO:0000313" key="12">
    <source>
        <dbReference type="EMBL" id="QOP42053.1"/>
    </source>
</evidence>
<protein>
    <recommendedName>
        <fullName evidence="10">Ribosomal RNA small subunit methyltransferase E</fullName>
        <ecNumber evidence="10">2.1.1.193</ecNumber>
    </recommendedName>
</protein>
<evidence type="ECO:0000256" key="3">
    <source>
        <dbReference type="ARBA" id="ARBA00022490"/>
    </source>
</evidence>
<dbReference type="Pfam" id="PF04452">
    <property type="entry name" value="Methyltrans_RNA"/>
    <property type="match status" value="1"/>
</dbReference>
<evidence type="ECO:0000256" key="5">
    <source>
        <dbReference type="ARBA" id="ARBA00022603"/>
    </source>
</evidence>
<dbReference type="PANTHER" id="PTHR30027">
    <property type="entry name" value="RIBOSOMAL RNA SMALL SUBUNIT METHYLTRANSFERASE E"/>
    <property type="match status" value="1"/>
</dbReference>
<dbReference type="GO" id="GO:0070475">
    <property type="term" value="P:rRNA base methylation"/>
    <property type="evidence" value="ECO:0007669"/>
    <property type="project" value="TreeGrafter"/>
</dbReference>
<proteinExistence type="inferred from homology"/>
<dbReference type="KEGG" id="smax:FJR03_10025"/>